<dbReference type="EMBL" id="MFHQ01000030">
    <property type="protein sequence ID" value="OGF74038.1"/>
    <property type="molecule type" value="Genomic_DNA"/>
</dbReference>
<dbReference type="Gene3D" id="3.30.420.10">
    <property type="entry name" value="Ribonuclease H-like superfamily/Ribonuclease H"/>
    <property type="match status" value="1"/>
</dbReference>
<dbReference type="Proteomes" id="UP000178406">
    <property type="component" value="Unassembled WGS sequence"/>
</dbReference>
<reference evidence="2 3" key="1">
    <citation type="journal article" date="2016" name="Nat. Commun.">
        <title>Thousands of microbial genomes shed light on interconnected biogeochemical processes in an aquifer system.</title>
        <authorList>
            <person name="Anantharaman K."/>
            <person name="Brown C.T."/>
            <person name="Hug L.A."/>
            <person name="Sharon I."/>
            <person name="Castelle C.J."/>
            <person name="Probst A.J."/>
            <person name="Thomas B.C."/>
            <person name="Singh A."/>
            <person name="Wilkins M.J."/>
            <person name="Karaoz U."/>
            <person name="Brodie E.L."/>
            <person name="Williams K.H."/>
            <person name="Hubbard S.S."/>
            <person name="Banfield J.F."/>
        </authorList>
    </citation>
    <scope>NUCLEOTIDE SEQUENCE [LARGE SCALE GENOMIC DNA]</scope>
</reference>
<dbReference type="GO" id="GO:0015074">
    <property type="term" value="P:DNA integration"/>
    <property type="evidence" value="ECO:0007669"/>
    <property type="project" value="InterPro"/>
</dbReference>
<dbReference type="InterPro" id="IPR001584">
    <property type="entry name" value="Integrase_cat-core"/>
</dbReference>
<accession>A0A1F5WEA9</accession>
<dbReference type="SUPFAM" id="SSF53098">
    <property type="entry name" value="Ribonuclease H-like"/>
    <property type="match status" value="1"/>
</dbReference>
<evidence type="ECO:0000313" key="2">
    <source>
        <dbReference type="EMBL" id="OGF74038.1"/>
    </source>
</evidence>
<dbReference type="Pfam" id="PF13518">
    <property type="entry name" value="HTH_28"/>
    <property type="match status" value="1"/>
</dbReference>
<evidence type="ECO:0000259" key="1">
    <source>
        <dbReference type="PROSITE" id="PS50994"/>
    </source>
</evidence>
<sequence length="319" mass="37544">MAISMAKTIKEERLRWVLPVIKKEIKVADAAKVCPYSKRSLERWVAAYRHNGENGLEPKSTARKTQQNETPIWIKERIIELRKETKKCALKLHWHMKKEGCVVPSRTIGEILKREGLVRKYRIKRVKYKYIKAAIKAGECVEIDVKYVPGMIVGRQFFQYTAVDRASRWRHLEIYDEQVNHHSVLFLEEVIRRAPFTILSIKTDNHATFTNYYTGTNKRSDLLVKSLHTLDVACRERNIKHYLIDPGKPAQNGTVERSHREDQEKLYDQYSFNSEKDLRYHVRLWNMYYNDLEHCGLNGKTPNEFLANYQLINPPNVLA</sequence>
<dbReference type="SUPFAM" id="SSF46689">
    <property type="entry name" value="Homeodomain-like"/>
    <property type="match status" value="1"/>
</dbReference>
<dbReference type="GO" id="GO:0003676">
    <property type="term" value="F:nucleic acid binding"/>
    <property type="evidence" value="ECO:0007669"/>
    <property type="project" value="InterPro"/>
</dbReference>
<dbReference type="InterPro" id="IPR036397">
    <property type="entry name" value="RNaseH_sf"/>
</dbReference>
<name>A0A1F5WEA9_9BACT</name>
<organism evidence="2 3">
    <name type="scientific">Candidatus Giovannonibacteria bacterium RIFCSPHIGHO2_02_FULL_46_20</name>
    <dbReference type="NCBI Taxonomy" id="1798338"/>
    <lineage>
        <taxon>Bacteria</taxon>
        <taxon>Candidatus Giovannoniibacteriota</taxon>
    </lineage>
</organism>
<dbReference type="Pfam" id="PF13683">
    <property type="entry name" value="rve_3"/>
    <property type="match status" value="1"/>
</dbReference>
<evidence type="ECO:0000313" key="3">
    <source>
        <dbReference type="Proteomes" id="UP000178406"/>
    </source>
</evidence>
<dbReference type="InterPro" id="IPR009057">
    <property type="entry name" value="Homeodomain-like_sf"/>
</dbReference>
<gene>
    <name evidence="2" type="ORF">A3J56_01715</name>
</gene>
<dbReference type="InterPro" id="IPR012337">
    <property type="entry name" value="RNaseH-like_sf"/>
</dbReference>
<dbReference type="PROSITE" id="PS50994">
    <property type="entry name" value="INTEGRASE"/>
    <property type="match status" value="1"/>
</dbReference>
<dbReference type="STRING" id="1798338.A3J56_01715"/>
<dbReference type="InterPro" id="IPR055247">
    <property type="entry name" value="InsJ-like_HTH"/>
</dbReference>
<protein>
    <recommendedName>
        <fullName evidence="1">Integrase catalytic domain-containing protein</fullName>
    </recommendedName>
</protein>
<proteinExistence type="predicted"/>
<dbReference type="AlphaFoldDB" id="A0A1F5WEA9"/>
<feature type="domain" description="Integrase catalytic" evidence="1">
    <location>
        <begin position="132"/>
        <end position="310"/>
    </location>
</feature>
<comment type="caution">
    <text evidence="2">The sequence shown here is derived from an EMBL/GenBank/DDBJ whole genome shotgun (WGS) entry which is preliminary data.</text>
</comment>